<keyword evidence="2" id="KW-1185">Reference proteome</keyword>
<dbReference type="PANTHER" id="PTHR39166:SF1">
    <property type="entry name" value="BLL1166 PROTEIN"/>
    <property type="match status" value="1"/>
</dbReference>
<reference evidence="1 2" key="1">
    <citation type="submission" date="2017-10" db="EMBL/GenBank/DDBJ databases">
        <title>Biodiversity and function of Thalassospira species in the particle-attached aromatic-hydrocarbon-degrading consortia from the surface seawater of the China South Sea.</title>
        <authorList>
            <person name="Dong C."/>
            <person name="Liu R."/>
            <person name="Shao Z."/>
        </authorList>
    </citation>
    <scope>NUCLEOTIDE SEQUENCE [LARGE SCALE GENOMIC DNA]</scope>
    <source>
        <strain evidence="1 2">CSC3H3</strain>
    </source>
</reference>
<dbReference type="Pfam" id="PF06042">
    <property type="entry name" value="NTP_transf_6"/>
    <property type="match status" value="1"/>
</dbReference>
<proteinExistence type="predicted"/>
<sequence>MKPGLHDIVISPENAAIDSDARTFVSLVCQNPHVQAILSRMAHFGLQDWWLTAGCLAQTIWNIQAGYDLVAHIDDYDLFYFDPDTGFDAEDRVIKQVATLCADIPVRIETRNQARVPIWYEPKFGFAYGDVHRASDGIDRFAYQTTAIGLRQGKDGDFAIYAPFGLENVLAGHVVPNRALPVAAVYRQKTERWGKIWPHLTILPWRDDPV</sequence>
<evidence type="ECO:0000313" key="2">
    <source>
        <dbReference type="Proteomes" id="UP000233458"/>
    </source>
</evidence>
<protein>
    <recommendedName>
        <fullName evidence="3">Nucleotidyltransferase family protein</fullName>
    </recommendedName>
</protein>
<dbReference type="InterPro" id="IPR009267">
    <property type="entry name" value="NTP_transf_6"/>
</dbReference>
<name>A0ABM6QE16_9PROT</name>
<accession>A0ABM6QE16</accession>
<gene>
    <name evidence="1" type="ORF">CSC3H3_20150</name>
</gene>
<dbReference type="EMBL" id="CP024199">
    <property type="protein sequence ID" value="AUG54774.1"/>
    <property type="molecule type" value="Genomic_DNA"/>
</dbReference>
<dbReference type="Proteomes" id="UP000233458">
    <property type="component" value="Chromosome"/>
</dbReference>
<evidence type="ECO:0008006" key="3">
    <source>
        <dbReference type="Google" id="ProtNLM"/>
    </source>
</evidence>
<dbReference type="RefSeq" id="WP_101285989.1">
    <property type="nucleotide sequence ID" value="NZ_CP024199.1"/>
</dbReference>
<organism evidence="1 2">
    <name type="scientific">Thalassospira marina</name>
    <dbReference type="NCBI Taxonomy" id="2048283"/>
    <lineage>
        <taxon>Bacteria</taxon>
        <taxon>Pseudomonadati</taxon>
        <taxon>Pseudomonadota</taxon>
        <taxon>Alphaproteobacteria</taxon>
        <taxon>Rhodospirillales</taxon>
        <taxon>Thalassospiraceae</taxon>
        <taxon>Thalassospira</taxon>
    </lineage>
</organism>
<dbReference type="PANTHER" id="PTHR39166">
    <property type="entry name" value="BLL1166 PROTEIN"/>
    <property type="match status" value="1"/>
</dbReference>
<evidence type="ECO:0000313" key="1">
    <source>
        <dbReference type="EMBL" id="AUG54774.1"/>
    </source>
</evidence>